<dbReference type="Pfam" id="PF02837">
    <property type="entry name" value="Glyco_hydro_2_N"/>
    <property type="match status" value="1"/>
</dbReference>
<dbReference type="Pfam" id="PF16353">
    <property type="entry name" value="LacZ_4"/>
    <property type="match status" value="1"/>
</dbReference>
<keyword evidence="6 10" id="KW-0378">Hydrolase</keyword>
<dbReference type="Pfam" id="PF00703">
    <property type="entry name" value="Glyco_hydro_2"/>
    <property type="match status" value="1"/>
</dbReference>
<dbReference type="Gene3D" id="2.60.120.260">
    <property type="entry name" value="Galactose-binding domain-like"/>
    <property type="match status" value="1"/>
</dbReference>
<feature type="signal peptide" evidence="11">
    <location>
        <begin position="1"/>
        <end position="21"/>
    </location>
</feature>
<evidence type="ECO:0000313" key="14">
    <source>
        <dbReference type="Proteomes" id="UP000745859"/>
    </source>
</evidence>
<keyword evidence="11" id="KW-0732">Signal</keyword>
<dbReference type="SMART" id="SM01038">
    <property type="entry name" value="Bgal_small_N"/>
    <property type="match status" value="1"/>
</dbReference>
<dbReference type="PANTHER" id="PTHR46323:SF2">
    <property type="entry name" value="BETA-GALACTOSIDASE"/>
    <property type="match status" value="1"/>
</dbReference>
<dbReference type="InterPro" id="IPR008979">
    <property type="entry name" value="Galactose-bd-like_sf"/>
</dbReference>
<reference evidence="13 14" key="1">
    <citation type="submission" date="2020-03" db="EMBL/GenBank/DDBJ databases">
        <title>Genomic Encyclopedia of Type Strains, Phase IV (KMG-IV): sequencing the most valuable type-strain genomes for metagenomic binning, comparative biology and taxonomic classification.</title>
        <authorList>
            <person name="Goeker M."/>
        </authorList>
    </citation>
    <scope>NUCLEOTIDE SEQUENCE [LARGE SCALE GENOMIC DNA]</scope>
    <source>
        <strain evidence="13 14">DSM 101599</strain>
    </source>
</reference>
<dbReference type="Gene3D" id="2.70.98.10">
    <property type="match status" value="1"/>
</dbReference>
<dbReference type="EMBL" id="JAASQL010000002">
    <property type="protein sequence ID" value="NIJ45323.1"/>
    <property type="molecule type" value="Genomic_DNA"/>
</dbReference>
<keyword evidence="14" id="KW-1185">Reference proteome</keyword>
<dbReference type="RefSeq" id="WP_167187182.1">
    <property type="nucleotide sequence ID" value="NZ_JAASQL010000002.1"/>
</dbReference>
<dbReference type="GO" id="GO:0004565">
    <property type="term" value="F:beta-galactosidase activity"/>
    <property type="evidence" value="ECO:0007669"/>
    <property type="project" value="UniProtKB-EC"/>
</dbReference>
<dbReference type="InterPro" id="IPR006103">
    <property type="entry name" value="Glyco_hydro_2_cat"/>
</dbReference>
<dbReference type="PROSITE" id="PS00719">
    <property type="entry name" value="GLYCOSYL_HYDROL_F2_1"/>
    <property type="match status" value="1"/>
</dbReference>
<organism evidence="13 14">
    <name type="scientific">Wenyingzhuangia heitensis</name>
    <dbReference type="NCBI Taxonomy" id="1487859"/>
    <lineage>
        <taxon>Bacteria</taxon>
        <taxon>Pseudomonadati</taxon>
        <taxon>Bacteroidota</taxon>
        <taxon>Flavobacteriia</taxon>
        <taxon>Flavobacteriales</taxon>
        <taxon>Flavobacteriaceae</taxon>
        <taxon>Wenyingzhuangia</taxon>
    </lineage>
</organism>
<feature type="domain" description="Beta galactosidase small chain/" evidence="12">
    <location>
        <begin position="807"/>
        <end position="1076"/>
    </location>
</feature>
<dbReference type="Gene3D" id="2.60.40.10">
    <property type="entry name" value="Immunoglobulins"/>
    <property type="match status" value="2"/>
</dbReference>
<keyword evidence="8 10" id="KW-0326">Glycosidase</keyword>
<dbReference type="InterPro" id="IPR023230">
    <property type="entry name" value="Glyco_hydro_2_CS"/>
</dbReference>
<dbReference type="PROSITE" id="PS00608">
    <property type="entry name" value="GLYCOSYL_HYDROL_F2_2"/>
    <property type="match status" value="1"/>
</dbReference>
<dbReference type="Gene3D" id="3.20.20.80">
    <property type="entry name" value="Glycosidases"/>
    <property type="match status" value="1"/>
</dbReference>
<evidence type="ECO:0000313" key="13">
    <source>
        <dbReference type="EMBL" id="NIJ45323.1"/>
    </source>
</evidence>
<sequence>MKIKFNAVLLLLIATSQLLVAQIQNDWENELMFEQNKMKARVPSFSFTNVQDALTGNRDKARVKSLNGIWKFKYVGKSEDRPTDFMAKDFKGEKWADIPVPSNWELQGFGQPIYTNITYPFTPDIINGGVRNFNYMGPQPPVPPKIYRDNPVGSYYRDFEVPADWKDQSIVLHFGGVSSAFYVWVNGKKVGYSQGSRLAAEFDITDYLTAGKNRVALQAFRWSDGSYLEDQDMWRLSGIHREVLLMAQPKIALNDFFVRTKFDANLNNAKLEIRPHVWVKKEGEDLKNWTINAQLYNAENEKVAKEMKVSFDDVFYERWPQRDITKFAMLETEVTYPRKWSSEDPYLYKLVFSITNPKGDVIEVRSQSIGFRKVEFSAANELLINGKSVEIMGVNRHDHHPVRGKALTRQDMLDDVLLLKRFNFNAVRTSHYPNDPYFYELCNQYGVYVMDEANIECHHLGSYLPQQPTWPAAFLSRVIRMVERDKNHPSVISWSLGNEAGSGPAHAAAAGWVKDFDPSRFIHYEGAQGDPTDPDYKEGAEGQAVFRGPAHANPDDPNYVDVLSRMYPELHQLVNMSNSKHIDRPIVMCEYMHAMGNSIGGLNDYWKEIRARKNLIGGFIWDMVDQGLETTNKKGEKFYAYGGDFGDIPNDKNFCINGVFAPDRTPNPHAWECKYIFQSVVFENADIKKGKVRIYNRFNFTNLKEYEIRWTLSEDGKKIQSGILKDVDVAPYSAKVVQVPFKNVKFKKDKEYWVGFTLHEKQDRLWCKKGFEIAHEQILLKAKETATVVKTSSRAKLSVANQNSSIQIKGNKFSVEVSKNKGEIVSYVVNGKEQFVTPLKPNFWRPPIDNDVRGADSGRFRKSRQVWKDLLENVTTQTSVISKDEASVKINVIHKYKNKATVNIVYTVYNTGEIGVKMDVNADKSLPDLVRIGFTTGVSKELVNTTYYGNGPWENYSDRKLSTTVATYKKETDAMFTNYVYPQENGNRTDVRWLTLANKKNKVGLTVKGNPMFGFSVWPYTAENIEAAKHPFDLKPQDFYTLNIDLIQSGLGGTLSNTLPHYLVKPGVYSFEFVISK</sequence>
<dbReference type="InterPro" id="IPR006104">
    <property type="entry name" value="Glyco_hydro_2_N"/>
</dbReference>
<evidence type="ECO:0000256" key="7">
    <source>
        <dbReference type="ARBA" id="ARBA00022837"/>
    </source>
</evidence>
<comment type="similarity">
    <text evidence="3 10">Belongs to the glycosyl hydrolase 2 family.</text>
</comment>
<evidence type="ECO:0000256" key="6">
    <source>
        <dbReference type="ARBA" id="ARBA00022801"/>
    </source>
</evidence>
<feature type="chain" id="PRO_5046403483" description="Beta-galactosidase" evidence="11">
    <location>
        <begin position="22"/>
        <end position="1077"/>
    </location>
</feature>
<name>A0ABX0U998_9FLAO</name>
<dbReference type="PANTHER" id="PTHR46323">
    <property type="entry name" value="BETA-GALACTOSIDASE"/>
    <property type="match status" value="1"/>
</dbReference>
<dbReference type="PRINTS" id="PR00132">
    <property type="entry name" value="GLHYDRLASE2"/>
</dbReference>
<dbReference type="SUPFAM" id="SSF51445">
    <property type="entry name" value="(Trans)glycosidases"/>
    <property type="match status" value="1"/>
</dbReference>
<dbReference type="InterPro" id="IPR032312">
    <property type="entry name" value="LacZ_4"/>
</dbReference>
<dbReference type="SUPFAM" id="SSF74650">
    <property type="entry name" value="Galactose mutarotase-like"/>
    <property type="match status" value="1"/>
</dbReference>
<keyword evidence="7" id="KW-0106">Calcium</keyword>
<dbReference type="EC" id="3.2.1.23" evidence="5 10"/>
<evidence type="ECO:0000256" key="5">
    <source>
        <dbReference type="ARBA" id="ARBA00012756"/>
    </source>
</evidence>
<accession>A0ABX0U998</accession>
<comment type="subunit">
    <text evidence="4">Monomer.</text>
</comment>
<dbReference type="Proteomes" id="UP000745859">
    <property type="component" value="Unassembled WGS sequence"/>
</dbReference>
<dbReference type="InterPro" id="IPR006102">
    <property type="entry name" value="Ig-like_GH2"/>
</dbReference>
<dbReference type="InterPro" id="IPR006101">
    <property type="entry name" value="Glyco_hydro_2"/>
</dbReference>
<comment type="caution">
    <text evidence="13">The sequence shown here is derived from an EMBL/GenBank/DDBJ whole genome shotgun (WGS) entry which is preliminary data.</text>
</comment>
<evidence type="ECO:0000256" key="11">
    <source>
        <dbReference type="SAM" id="SignalP"/>
    </source>
</evidence>
<evidence type="ECO:0000256" key="8">
    <source>
        <dbReference type="ARBA" id="ARBA00023295"/>
    </source>
</evidence>
<dbReference type="InterPro" id="IPR013783">
    <property type="entry name" value="Ig-like_fold"/>
</dbReference>
<dbReference type="InterPro" id="IPR036156">
    <property type="entry name" value="Beta-gal/glucu_dom_sf"/>
</dbReference>
<dbReference type="InterPro" id="IPR017853">
    <property type="entry name" value="GH"/>
</dbReference>
<proteinExistence type="inferred from homology"/>
<comment type="catalytic activity">
    <reaction evidence="1 10">
        <text>Hydrolysis of terminal non-reducing beta-D-galactose residues in beta-D-galactosides.</text>
        <dbReference type="EC" id="3.2.1.23"/>
    </reaction>
</comment>
<evidence type="ECO:0000256" key="2">
    <source>
        <dbReference type="ARBA" id="ARBA00001913"/>
    </source>
</evidence>
<evidence type="ECO:0000256" key="1">
    <source>
        <dbReference type="ARBA" id="ARBA00001412"/>
    </source>
</evidence>
<dbReference type="InterPro" id="IPR050347">
    <property type="entry name" value="Bact_Beta-galactosidase"/>
</dbReference>
<evidence type="ECO:0000256" key="10">
    <source>
        <dbReference type="RuleBase" id="RU361154"/>
    </source>
</evidence>
<evidence type="ECO:0000259" key="12">
    <source>
        <dbReference type="SMART" id="SM01038"/>
    </source>
</evidence>
<dbReference type="Pfam" id="PF02836">
    <property type="entry name" value="Glyco_hydro_2_C"/>
    <property type="match status" value="1"/>
</dbReference>
<dbReference type="InterPro" id="IPR014718">
    <property type="entry name" value="GH-type_carb-bd"/>
</dbReference>
<evidence type="ECO:0000256" key="4">
    <source>
        <dbReference type="ARBA" id="ARBA00011245"/>
    </source>
</evidence>
<dbReference type="InterPro" id="IPR011013">
    <property type="entry name" value="Gal_mutarotase_sf_dom"/>
</dbReference>
<dbReference type="InterPro" id="IPR004199">
    <property type="entry name" value="B-gal_small/dom_5"/>
</dbReference>
<dbReference type="SUPFAM" id="SSF49785">
    <property type="entry name" value="Galactose-binding domain-like"/>
    <property type="match status" value="1"/>
</dbReference>
<evidence type="ECO:0000256" key="9">
    <source>
        <dbReference type="ARBA" id="ARBA00032230"/>
    </source>
</evidence>
<dbReference type="SUPFAM" id="SSF49303">
    <property type="entry name" value="beta-Galactosidase/glucuronidase domain"/>
    <property type="match status" value="2"/>
</dbReference>
<protein>
    <recommendedName>
        <fullName evidence="5 10">Beta-galactosidase</fullName>
        <ecNumber evidence="5 10">3.2.1.23</ecNumber>
    </recommendedName>
    <alternativeName>
        <fullName evidence="9 10">Lactase</fullName>
    </alternativeName>
</protein>
<dbReference type="Pfam" id="PF02929">
    <property type="entry name" value="Bgal_small_N"/>
    <property type="match status" value="1"/>
</dbReference>
<gene>
    <name evidence="13" type="ORF">FHR24_001791</name>
</gene>
<comment type="cofactor">
    <cofactor evidence="2">
        <name>Ca(2+)</name>
        <dbReference type="ChEBI" id="CHEBI:29108"/>
    </cofactor>
</comment>
<evidence type="ECO:0000256" key="3">
    <source>
        <dbReference type="ARBA" id="ARBA00007401"/>
    </source>
</evidence>
<dbReference type="InterPro" id="IPR023232">
    <property type="entry name" value="Glyco_hydro_2_AS"/>
</dbReference>